<dbReference type="SUPFAM" id="SSF52540">
    <property type="entry name" value="P-loop containing nucleoside triphosphate hydrolases"/>
    <property type="match status" value="1"/>
</dbReference>
<comment type="caution">
    <text evidence="1">The sequence shown here is derived from an EMBL/GenBank/DDBJ whole genome shotgun (WGS) entry which is preliminary data.</text>
</comment>
<organism evidence="1">
    <name type="scientific">marine sediment metagenome</name>
    <dbReference type="NCBI Taxonomy" id="412755"/>
    <lineage>
        <taxon>unclassified sequences</taxon>
        <taxon>metagenomes</taxon>
        <taxon>ecological metagenomes</taxon>
    </lineage>
</organism>
<evidence type="ECO:0000313" key="1">
    <source>
        <dbReference type="EMBL" id="KKN80431.1"/>
    </source>
</evidence>
<name>A0A0F9W451_9ZZZZ</name>
<reference evidence="1" key="1">
    <citation type="journal article" date="2015" name="Nature">
        <title>Complex archaea that bridge the gap between prokaryotes and eukaryotes.</title>
        <authorList>
            <person name="Spang A."/>
            <person name="Saw J.H."/>
            <person name="Jorgensen S.L."/>
            <person name="Zaremba-Niedzwiedzka K."/>
            <person name="Martijn J."/>
            <person name="Lind A.E."/>
            <person name="van Eijk R."/>
            <person name="Schleper C."/>
            <person name="Guy L."/>
            <person name="Ettema T.J."/>
        </authorList>
    </citation>
    <scope>NUCLEOTIDE SEQUENCE</scope>
</reference>
<dbReference type="EMBL" id="LAZR01000231">
    <property type="protein sequence ID" value="KKN80431.1"/>
    <property type="molecule type" value="Genomic_DNA"/>
</dbReference>
<protein>
    <submittedName>
        <fullName evidence="1">Uncharacterized protein</fullName>
    </submittedName>
</protein>
<accession>A0A0F9W451</accession>
<sequence>MTSQVITSPIPSDLADVPGIATGFRPVGVNRGRYVICGRPGCGKSTLAHSNPKAFILDPEMGGNTVDDPKAICFTPDPELVPEGDSAESYMNMMEKIIARRKAGKREFDMIVIDTIDELIEIFLQDFCLKHKLEDPLDYKSGEGNAYSIVRRDIFRMLDRAYRAGFGWTLLAHVTPKTIRHAGEEKIVQSLSVSDSFRNALFRKCEHMMFMDFYTKTIKGEPTTRVVKGKKISIPGESHQEIWRVLKIKPGGLWKGETTSDVKVRVPFPDSTEIPRLGGWDVVTTVYNEAVKTLTQGVTT</sequence>
<proteinExistence type="predicted"/>
<dbReference type="Gene3D" id="3.40.50.300">
    <property type="entry name" value="P-loop containing nucleotide triphosphate hydrolases"/>
    <property type="match status" value="1"/>
</dbReference>
<gene>
    <name evidence="1" type="ORF">LCGC14_0330240</name>
</gene>
<dbReference type="Pfam" id="PF13479">
    <property type="entry name" value="AAA_24"/>
    <property type="match status" value="1"/>
</dbReference>
<dbReference type="AlphaFoldDB" id="A0A0F9W451"/>
<dbReference type="InterPro" id="IPR027417">
    <property type="entry name" value="P-loop_NTPase"/>
</dbReference>